<dbReference type="EMBL" id="JACDTQ010002427">
    <property type="protein sequence ID" value="KAF5918724.1"/>
    <property type="molecule type" value="Genomic_DNA"/>
</dbReference>
<organism evidence="1 2">
    <name type="scientific">Diceros bicornis minor</name>
    <name type="common">South-central black rhinoceros</name>
    <dbReference type="NCBI Taxonomy" id="77932"/>
    <lineage>
        <taxon>Eukaryota</taxon>
        <taxon>Metazoa</taxon>
        <taxon>Chordata</taxon>
        <taxon>Craniata</taxon>
        <taxon>Vertebrata</taxon>
        <taxon>Euteleostomi</taxon>
        <taxon>Mammalia</taxon>
        <taxon>Eutheria</taxon>
        <taxon>Laurasiatheria</taxon>
        <taxon>Perissodactyla</taxon>
        <taxon>Rhinocerotidae</taxon>
        <taxon>Diceros</taxon>
    </lineage>
</organism>
<keyword evidence="2" id="KW-1185">Reference proteome</keyword>
<protein>
    <submittedName>
        <fullName evidence="1">Uncharacterized protein</fullName>
    </submittedName>
</protein>
<reference evidence="1 2" key="1">
    <citation type="journal article" date="2020" name="Mol. Biol. Evol.">
        <title>Interspecific Gene Flow and the Evolution of Specialization in Black and White Rhinoceros.</title>
        <authorList>
            <person name="Moodley Y."/>
            <person name="Westbury M.V."/>
            <person name="Russo I.M."/>
            <person name="Gopalakrishnan S."/>
            <person name="Rakotoarivelo A."/>
            <person name="Olsen R.A."/>
            <person name="Prost S."/>
            <person name="Tunstall T."/>
            <person name="Ryder O.A."/>
            <person name="Dalen L."/>
            <person name="Bruford M.W."/>
        </authorList>
    </citation>
    <scope>NUCLEOTIDE SEQUENCE [LARGE SCALE GENOMIC DNA]</scope>
    <source>
        <strain evidence="1">SBR-YM</strain>
        <tissue evidence="1">Skin</tissue>
    </source>
</reference>
<dbReference type="Proteomes" id="UP000551758">
    <property type="component" value="Unassembled WGS sequence"/>
</dbReference>
<evidence type="ECO:0000313" key="1">
    <source>
        <dbReference type="EMBL" id="KAF5918724.1"/>
    </source>
</evidence>
<dbReference type="AlphaFoldDB" id="A0A7J7ET07"/>
<accession>A0A7J7ET07</accession>
<name>A0A7J7ET07_DICBM</name>
<proteinExistence type="predicted"/>
<gene>
    <name evidence="1" type="ORF">HPG69_005760</name>
</gene>
<sequence length="128" mass="15071">MVNMVERLREVKLSPEEEQKREICVRHEEEVLLFCKDDGKNQIVSETQHVQAKFNQMRGNLDYEEQKEQLKLRKEEANILYKLTDAENVLVQQSQLVRALISDVEHSLQGSTTEMPRKTWEEVSVTEI</sequence>
<comment type="caution">
    <text evidence="1">The sequence shown here is derived from an EMBL/GenBank/DDBJ whole genome shotgun (WGS) entry which is preliminary data.</text>
</comment>
<evidence type="ECO:0000313" key="2">
    <source>
        <dbReference type="Proteomes" id="UP000551758"/>
    </source>
</evidence>